<protein>
    <submittedName>
        <fullName evidence="1">Uncharacterized protein</fullName>
    </submittedName>
</protein>
<name>A0AAD9UDG6_RIDPI</name>
<dbReference type="EMBL" id="JAODUO010000241">
    <property type="protein sequence ID" value="KAK2185270.1"/>
    <property type="molecule type" value="Genomic_DNA"/>
</dbReference>
<evidence type="ECO:0000313" key="2">
    <source>
        <dbReference type="Proteomes" id="UP001209878"/>
    </source>
</evidence>
<accession>A0AAD9UDG6</accession>
<gene>
    <name evidence="1" type="ORF">NP493_241g05034</name>
</gene>
<reference evidence="1" key="1">
    <citation type="journal article" date="2023" name="Mol. Biol. Evol.">
        <title>Third-Generation Sequencing Reveals the Adaptive Role of the Epigenome in Three Deep-Sea Polychaetes.</title>
        <authorList>
            <person name="Perez M."/>
            <person name="Aroh O."/>
            <person name="Sun Y."/>
            <person name="Lan Y."/>
            <person name="Juniper S.K."/>
            <person name="Young C.R."/>
            <person name="Angers B."/>
            <person name="Qian P.Y."/>
        </authorList>
    </citation>
    <scope>NUCLEOTIDE SEQUENCE</scope>
    <source>
        <strain evidence="1">R07B-5</strain>
    </source>
</reference>
<dbReference type="AlphaFoldDB" id="A0AAD9UDG6"/>
<dbReference type="Proteomes" id="UP001209878">
    <property type="component" value="Unassembled WGS sequence"/>
</dbReference>
<evidence type="ECO:0000313" key="1">
    <source>
        <dbReference type="EMBL" id="KAK2185270.1"/>
    </source>
</evidence>
<proteinExistence type="predicted"/>
<keyword evidence="2" id="KW-1185">Reference proteome</keyword>
<comment type="caution">
    <text evidence="1">The sequence shown here is derived from an EMBL/GenBank/DDBJ whole genome shotgun (WGS) entry which is preliminary data.</text>
</comment>
<sequence>MCLLHPTLASFSSWPRIIGVAAPYTESDNTSRSSSTIRSHYTCTIAYLYTDYIADLGTN</sequence>
<organism evidence="1 2">
    <name type="scientific">Ridgeia piscesae</name>
    <name type="common">Tubeworm</name>
    <dbReference type="NCBI Taxonomy" id="27915"/>
    <lineage>
        <taxon>Eukaryota</taxon>
        <taxon>Metazoa</taxon>
        <taxon>Spiralia</taxon>
        <taxon>Lophotrochozoa</taxon>
        <taxon>Annelida</taxon>
        <taxon>Polychaeta</taxon>
        <taxon>Sedentaria</taxon>
        <taxon>Canalipalpata</taxon>
        <taxon>Sabellida</taxon>
        <taxon>Siboglinidae</taxon>
        <taxon>Ridgeia</taxon>
    </lineage>
</organism>